<keyword evidence="1" id="KW-0119">Carbohydrate metabolism</keyword>
<dbReference type="GO" id="GO:0016773">
    <property type="term" value="F:phosphotransferase activity, alcohol group as acceptor"/>
    <property type="evidence" value="ECO:0007669"/>
    <property type="project" value="UniProtKB-UniRule"/>
</dbReference>
<reference evidence="2 3" key="1">
    <citation type="submission" date="2017-10" db="EMBL/GenBank/DDBJ databases">
        <title>Novel microbial diversity and functional potential in the marine mammal oral microbiome.</title>
        <authorList>
            <person name="Dudek N.K."/>
            <person name="Sun C.L."/>
            <person name="Burstein D."/>
            <person name="Kantor R.S."/>
            <person name="Aliaga Goltsman D.S."/>
            <person name="Bik E.M."/>
            <person name="Thomas B.C."/>
            <person name="Banfield J.F."/>
            <person name="Relman D.A."/>
        </authorList>
    </citation>
    <scope>NUCLEOTIDE SEQUENCE [LARGE SCALE GENOMIC DNA]</scope>
    <source>
        <strain evidence="2">DOLJORAL78_49_30</strain>
    </source>
</reference>
<dbReference type="HAMAP" id="MF_01270">
    <property type="entry name" value="AnhMurNAc_kinase"/>
    <property type="match status" value="1"/>
</dbReference>
<evidence type="ECO:0000313" key="2">
    <source>
        <dbReference type="EMBL" id="PIE20835.1"/>
    </source>
</evidence>
<comment type="pathway">
    <text evidence="1">Amino-sugar metabolism; 1,6-anhydro-N-acetylmuramate degradation.</text>
</comment>
<keyword evidence="1" id="KW-0808">Transferase</keyword>
<dbReference type="Pfam" id="PF03702">
    <property type="entry name" value="AnmK"/>
    <property type="match status" value="1"/>
</dbReference>
<evidence type="ECO:0000256" key="1">
    <source>
        <dbReference type="HAMAP-Rule" id="MF_01270"/>
    </source>
</evidence>
<dbReference type="NCBIfam" id="NF007139">
    <property type="entry name" value="PRK09585.1-3"/>
    <property type="match status" value="1"/>
</dbReference>
<proteinExistence type="inferred from homology"/>
<keyword evidence="1" id="KW-0067">ATP-binding</keyword>
<feature type="binding site" evidence="1">
    <location>
        <begin position="12"/>
        <end position="19"/>
    </location>
    <ligand>
        <name>ATP</name>
        <dbReference type="ChEBI" id="CHEBI:30616"/>
    </ligand>
</feature>
<evidence type="ECO:0000313" key="3">
    <source>
        <dbReference type="Proteomes" id="UP000242733"/>
    </source>
</evidence>
<comment type="catalytic activity">
    <reaction evidence="1">
        <text>1,6-anhydro-N-acetyl-beta-muramate + ATP + H2O = N-acetyl-D-muramate 6-phosphate + ADP + H(+)</text>
        <dbReference type="Rhea" id="RHEA:24952"/>
        <dbReference type="ChEBI" id="CHEBI:15377"/>
        <dbReference type="ChEBI" id="CHEBI:15378"/>
        <dbReference type="ChEBI" id="CHEBI:30616"/>
        <dbReference type="ChEBI" id="CHEBI:58690"/>
        <dbReference type="ChEBI" id="CHEBI:58722"/>
        <dbReference type="ChEBI" id="CHEBI:456216"/>
        <dbReference type="EC" id="2.7.1.170"/>
    </reaction>
</comment>
<dbReference type="CDD" id="cd24050">
    <property type="entry name" value="ASKHA_NBD_ANMK"/>
    <property type="match status" value="1"/>
</dbReference>
<dbReference type="GO" id="GO:0016301">
    <property type="term" value="F:kinase activity"/>
    <property type="evidence" value="ECO:0007669"/>
    <property type="project" value="UniProtKB-KW"/>
</dbReference>
<keyword evidence="1" id="KW-0547">Nucleotide-binding</keyword>
<dbReference type="EMBL" id="PDSG01000003">
    <property type="protein sequence ID" value="PIE20835.1"/>
    <property type="molecule type" value="Genomic_DNA"/>
</dbReference>
<keyword evidence="1 2" id="KW-0418">Kinase</keyword>
<dbReference type="NCBIfam" id="NF007148">
    <property type="entry name" value="PRK09585.3-2"/>
    <property type="match status" value="1"/>
</dbReference>
<dbReference type="Gene3D" id="3.30.420.40">
    <property type="match status" value="2"/>
</dbReference>
<dbReference type="EC" id="2.7.1.170" evidence="1"/>
<sequence>MRQDIFIGLMSGTSLDGIDAVAVRFTPECELVASHAEAIPEHLKRQVLQLTQPGEKEIDLMGKVDIALGELFAKTVNRLIAKAAINKRDIQAIGSHGQTIRHRPEFGFTLQIGDANIIAEKTGITTVADFRRRDMAASGQGAPLVPAFHQAMLQSKSHDRALLNIGGMANITYLPKEGNGTVIGFDTGPGNILMDAWMHIHHGQSYDKDAQWASKGKTSPTLLTDLLSLAFFSEPPPKSTGREQFHPGWLQNMLSNHPDLKAVDVQRTLLELTARSITDCITHYLPSSLTELYVCGGGSRNPLLMQRLEQLLPGINVQCSDALGINADWMEAAAFAWLAKQCMEGASGNIPSVTGAQNQRILGAIYQA</sequence>
<comment type="caution">
    <text evidence="2">The sequence shown here is derived from an EMBL/GenBank/DDBJ whole genome shotgun (WGS) entry which is preliminary data.</text>
</comment>
<protein>
    <recommendedName>
        <fullName evidence="1">Anhydro-N-acetylmuramic acid kinase</fullName>
        <ecNumber evidence="1">2.7.1.170</ecNumber>
    </recommendedName>
    <alternativeName>
        <fullName evidence="1">AnhMurNAc kinase</fullName>
    </alternativeName>
</protein>
<dbReference type="PANTHER" id="PTHR30605:SF0">
    <property type="entry name" value="ANHYDRO-N-ACETYLMURAMIC ACID KINASE"/>
    <property type="match status" value="1"/>
</dbReference>
<dbReference type="InterPro" id="IPR005338">
    <property type="entry name" value="Anhydro_N_Ac-Mur_kinase"/>
</dbReference>
<dbReference type="GO" id="GO:0006040">
    <property type="term" value="P:amino sugar metabolic process"/>
    <property type="evidence" value="ECO:0007669"/>
    <property type="project" value="InterPro"/>
</dbReference>
<organism evidence="2 3">
    <name type="scientific">Neptuniibacter caesariensis</name>
    <dbReference type="NCBI Taxonomy" id="207954"/>
    <lineage>
        <taxon>Bacteria</taxon>
        <taxon>Pseudomonadati</taxon>
        <taxon>Pseudomonadota</taxon>
        <taxon>Gammaproteobacteria</taxon>
        <taxon>Oceanospirillales</taxon>
        <taxon>Oceanospirillaceae</taxon>
        <taxon>Neptuniibacter</taxon>
    </lineage>
</organism>
<dbReference type="PANTHER" id="PTHR30605">
    <property type="entry name" value="ANHYDRO-N-ACETYLMURAMIC ACID KINASE"/>
    <property type="match status" value="1"/>
</dbReference>
<dbReference type="SUPFAM" id="SSF53067">
    <property type="entry name" value="Actin-like ATPase domain"/>
    <property type="match status" value="1"/>
</dbReference>
<dbReference type="AlphaFoldDB" id="A0A2G6JBM1"/>
<dbReference type="GO" id="GO:0097175">
    <property type="term" value="P:1,6-anhydro-N-acetyl-beta-muramic acid catabolic process"/>
    <property type="evidence" value="ECO:0007669"/>
    <property type="project" value="UniProtKB-UniRule"/>
</dbReference>
<gene>
    <name evidence="1" type="primary">anmK</name>
    <name evidence="2" type="ORF">CSA61_00235</name>
</gene>
<dbReference type="Proteomes" id="UP000242733">
    <property type="component" value="Unassembled WGS sequence"/>
</dbReference>
<dbReference type="GO" id="GO:0005524">
    <property type="term" value="F:ATP binding"/>
    <property type="evidence" value="ECO:0007669"/>
    <property type="project" value="UniProtKB-UniRule"/>
</dbReference>
<dbReference type="UniPathway" id="UPA00343"/>
<comment type="pathway">
    <text evidence="1">Cell wall biogenesis; peptidoglycan recycling.</text>
</comment>
<accession>A0A2G6JBM1</accession>
<dbReference type="UniPathway" id="UPA00544"/>
<comment type="function">
    <text evidence="1">Catalyzes the specific phosphorylation of 1,6-anhydro-N-acetylmuramic acid (anhMurNAc) with the simultaneous cleavage of the 1,6-anhydro ring, generating MurNAc-6-P. Is required for the utilization of anhMurNAc either imported from the medium or derived from its own cell wall murein, and thus plays a role in cell wall recycling.</text>
</comment>
<dbReference type="InterPro" id="IPR043129">
    <property type="entry name" value="ATPase_NBD"/>
</dbReference>
<dbReference type="GO" id="GO:0009254">
    <property type="term" value="P:peptidoglycan turnover"/>
    <property type="evidence" value="ECO:0007669"/>
    <property type="project" value="UniProtKB-UniRule"/>
</dbReference>
<comment type="similarity">
    <text evidence="1">Belongs to the anhydro-N-acetylmuramic acid kinase family.</text>
</comment>
<name>A0A2G6JBM1_NEPCE</name>